<feature type="domain" description="Response regulatory" evidence="8">
    <location>
        <begin position="5"/>
        <end position="122"/>
    </location>
</feature>
<evidence type="ECO:0000256" key="2">
    <source>
        <dbReference type="ARBA" id="ARBA00022500"/>
    </source>
</evidence>
<dbReference type="Gene3D" id="3.40.50.2300">
    <property type="match status" value="1"/>
</dbReference>
<keyword evidence="5 7" id="KW-0597">Phosphoprotein</keyword>
<dbReference type="GO" id="GO:0005737">
    <property type="term" value="C:cytoplasm"/>
    <property type="evidence" value="ECO:0007669"/>
    <property type="project" value="UniProtKB-SubCell"/>
</dbReference>
<dbReference type="SUPFAM" id="SSF52172">
    <property type="entry name" value="CheY-like"/>
    <property type="match status" value="1"/>
</dbReference>
<dbReference type="RefSeq" id="WP_129227524.1">
    <property type="nucleotide sequence ID" value="NZ_QYBB01000015.1"/>
</dbReference>
<evidence type="ECO:0000256" key="3">
    <source>
        <dbReference type="ARBA" id="ARBA00022801"/>
    </source>
</evidence>
<dbReference type="AlphaFoldDB" id="A0A4Q2U7Y9"/>
<dbReference type="HAMAP" id="MF_00099">
    <property type="entry name" value="CheB_chemtxs"/>
    <property type="match status" value="1"/>
</dbReference>
<reference evidence="10 11" key="1">
    <citation type="submission" date="2018-12" db="EMBL/GenBank/DDBJ databases">
        <authorList>
            <person name="Grouzdev D.S."/>
            <person name="Krutkina M.S."/>
        </authorList>
    </citation>
    <scope>NUCLEOTIDE SEQUENCE [LARGE SCALE GENOMIC DNA]</scope>
    <source>
        <strain evidence="10 11">RmlP026</strain>
    </source>
</reference>
<dbReference type="GO" id="GO:0006935">
    <property type="term" value="P:chemotaxis"/>
    <property type="evidence" value="ECO:0007669"/>
    <property type="project" value="UniProtKB-UniRule"/>
</dbReference>
<dbReference type="Pfam" id="PF00072">
    <property type="entry name" value="Response_reg"/>
    <property type="match status" value="1"/>
</dbReference>
<dbReference type="InterPro" id="IPR011006">
    <property type="entry name" value="CheY-like_superfamily"/>
</dbReference>
<evidence type="ECO:0000256" key="4">
    <source>
        <dbReference type="ARBA" id="ARBA00048267"/>
    </source>
</evidence>
<name>A0A4Q2U7Y9_9HYPH</name>
<dbReference type="PROSITE" id="PS50122">
    <property type="entry name" value="CHEB"/>
    <property type="match status" value="1"/>
</dbReference>
<dbReference type="NCBIfam" id="NF009206">
    <property type="entry name" value="PRK12555.1"/>
    <property type="match status" value="1"/>
</dbReference>
<comment type="subcellular location">
    <subcellularLocation>
        <location evidence="5">Cytoplasm</location>
    </subcellularLocation>
</comment>
<dbReference type="CDD" id="cd17541">
    <property type="entry name" value="REC_CheB-like"/>
    <property type="match status" value="1"/>
</dbReference>
<dbReference type="Pfam" id="PF01339">
    <property type="entry name" value="CheB_methylest"/>
    <property type="match status" value="1"/>
</dbReference>
<dbReference type="NCBIfam" id="NF001965">
    <property type="entry name" value="PRK00742.1"/>
    <property type="match status" value="1"/>
</dbReference>
<dbReference type="EC" id="3.1.1.61" evidence="5"/>
<dbReference type="OrthoDB" id="9793421at2"/>
<feature type="active site" evidence="5 6">
    <location>
        <position position="161"/>
    </location>
</feature>
<comment type="domain">
    <text evidence="5">Contains a C-terminal catalytic domain, and an N-terminal region which modulates catalytic activity.</text>
</comment>
<evidence type="ECO:0000256" key="1">
    <source>
        <dbReference type="ARBA" id="ARBA00022490"/>
    </source>
</evidence>
<feature type="modified residue" description="4-aspartylphosphate" evidence="5 7">
    <location>
        <position position="56"/>
    </location>
</feature>
<protein>
    <recommendedName>
        <fullName evidence="5">Protein-glutamate methylesterase/protein-glutamine glutaminase</fullName>
        <ecNumber evidence="5">3.1.1.61</ecNumber>
        <ecNumber evidence="5">3.5.1.44</ecNumber>
    </recommendedName>
</protein>
<dbReference type="PANTHER" id="PTHR42872">
    <property type="entry name" value="PROTEIN-GLUTAMATE METHYLESTERASE/PROTEIN-GLUTAMINE GLUTAMINASE"/>
    <property type="match status" value="1"/>
</dbReference>
<evidence type="ECO:0000313" key="11">
    <source>
        <dbReference type="Proteomes" id="UP000290759"/>
    </source>
</evidence>
<keyword evidence="3 5" id="KW-0378">Hydrolase</keyword>
<keyword evidence="11" id="KW-1185">Reference proteome</keyword>
<evidence type="ECO:0000256" key="7">
    <source>
        <dbReference type="PROSITE-ProRule" id="PRU00169"/>
    </source>
</evidence>
<dbReference type="InterPro" id="IPR035909">
    <property type="entry name" value="CheB_C"/>
</dbReference>
<sequence>MKKSRVLVVDDSASMRQLISAVLCTAPDLEVVGHAADPLEARQAIKDLSPDVVTLDVEMPNMNGLEFLEKLMRLRPMPVIMVSSLTSRGGEVTTRALEIGAIDCVTKPALGDARPFGDLIEKVRMAATVRLGPGRTAPAAPAARGADAYAPDGRIVAIGASTGGVEALTAVLTALPPNCAPVVVTQHMPALFTRSFAERLDKLCAATVAEATDGAPLSPGRVYIAPGGGQHLEITGGSSLRGSGNPPRCRLREAPPVNGHRPSVDVLFGSVAKVAGAEALGVILTGMGRDGADGLLAMRRAGAATLGQDAASSLIYGMPKAAFETGAVERQLPLRRIGAEITAMTNKTHRT</sequence>
<dbReference type="CDD" id="cd16432">
    <property type="entry name" value="CheB_Rec"/>
    <property type="match status" value="1"/>
</dbReference>
<feature type="active site" evidence="5 6">
    <location>
        <position position="290"/>
    </location>
</feature>
<proteinExistence type="inferred from homology"/>
<dbReference type="InterPro" id="IPR001789">
    <property type="entry name" value="Sig_transdc_resp-reg_receiver"/>
</dbReference>
<comment type="PTM">
    <text evidence="5">Phosphorylated by CheA. Phosphorylation of the N-terminal regulatory domain activates the methylesterase activity.</text>
</comment>
<dbReference type="PANTHER" id="PTHR42872:SF6">
    <property type="entry name" value="PROTEIN-GLUTAMATE METHYLESTERASE_PROTEIN-GLUTAMINE GLUTAMINASE"/>
    <property type="match status" value="1"/>
</dbReference>
<dbReference type="GO" id="GO:0000156">
    <property type="term" value="F:phosphorelay response regulator activity"/>
    <property type="evidence" value="ECO:0007669"/>
    <property type="project" value="InterPro"/>
</dbReference>
<gene>
    <name evidence="5" type="primary">cheB</name>
    <name evidence="10" type="ORF">D3273_14070</name>
</gene>
<keyword evidence="1 5" id="KW-0963">Cytoplasm</keyword>
<dbReference type="GO" id="GO:0050568">
    <property type="term" value="F:protein-glutamine glutaminase activity"/>
    <property type="evidence" value="ECO:0007669"/>
    <property type="project" value="UniProtKB-UniRule"/>
</dbReference>
<evidence type="ECO:0000256" key="6">
    <source>
        <dbReference type="PROSITE-ProRule" id="PRU00050"/>
    </source>
</evidence>
<dbReference type="Proteomes" id="UP000290759">
    <property type="component" value="Unassembled WGS sequence"/>
</dbReference>
<feature type="domain" description="CheB-type methylesterase" evidence="9">
    <location>
        <begin position="149"/>
        <end position="348"/>
    </location>
</feature>
<comment type="similarity">
    <text evidence="5">Belongs to the CheB family.</text>
</comment>
<evidence type="ECO:0000259" key="8">
    <source>
        <dbReference type="PROSITE" id="PS50110"/>
    </source>
</evidence>
<comment type="function">
    <text evidence="5">Involved in chemotaxis. Part of a chemotaxis signal transduction system that modulates chemotaxis in response to various stimuli. Catalyzes the demethylation of specific methylglutamate residues introduced into the chemoreceptors (methyl-accepting chemotaxis proteins or MCP) by CheR. Also mediates the irreversible deamidation of specific glutamine residues to glutamic acid.</text>
</comment>
<dbReference type="Gene3D" id="3.40.50.180">
    <property type="entry name" value="Methylesterase CheB, C-terminal domain"/>
    <property type="match status" value="1"/>
</dbReference>
<dbReference type="EC" id="3.5.1.44" evidence="5"/>
<keyword evidence="2 5" id="KW-0145">Chemotaxis</keyword>
<evidence type="ECO:0000259" key="9">
    <source>
        <dbReference type="PROSITE" id="PS50122"/>
    </source>
</evidence>
<dbReference type="EMBL" id="QYBB01000015">
    <property type="protein sequence ID" value="RYC31241.1"/>
    <property type="molecule type" value="Genomic_DNA"/>
</dbReference>
<comment type="caution">
    <text evidence="10">The sequence shown here is derived from an EMBL/GenBank/DDBJ whole genome shotgun (WGS) entry which is preliminary data.</text>
</comment>
<reference evidence="10 11" key="2">
    <citation type="submission" date="2019-02" db="EMBL/GenBank/DDBJ databases">
        <title>'Lichenibacterium ramalinii' gen. nov. sp. nov., 'Lichenibacterium minor' gen. nov. sp. nov.</title>
        <authorList>
            <person name="Pankratov T."/>
        </authorList>
    </citation>
    <scope>NUCLEOTIDE SEQUENCE [LARGE SCALE GENOMIC DNA]</scope>
    <source>
        <strain evidence="10 11">RmlP026</strain>
    </source>
</reference>
<accession>A0A4Q2U7Y9</accession>
<organism evidence="10 11">
    <name type="scientific">Lichenibacterium minor</name>
    <dbReference type="NCBI Taxonomy" id="2316528"/>
    <lineage>
        <taxon>Bacteria</taxon>
        <taxon>Pseudomonadati</taxon>
        <taxon>Pseudomonadota</taxon>
        <taxon>Alphaproteobacteria</taxon>
        <taxon>Hyphomicrobiales</taxon>
        <taxon>Lichenihabitantaceae</taxon>
        <taxon>Lichenibacterium</taxon>
    </lineage>
</organism>
<dbReference type="InterPro" id="IPR008248">
    <property type="entry name" value="CheB-like"/>
</dbReference>
<dbReference type="GO" id="GO:0008984">
    <property type="term" value="F:protein-glutamate methylesterase activity"/>
    <property type="evidence" value="ECO:0007669"/>
    <property type="project" value="UniProtKB-UniRule"/>
</dbReference>
<dbReference type="PIRSF" id="PIRSF000876">
    <property type="entry name" value="RR_chemtxs_CheB"/>
    <property type="match status" value="1"/>
</dbReference>
<evidence type="ECO:0000313" key="10">
    <source>
        <dbReference type="EMBL" id="RYC31241.1"/>
    </source>
</evidence>
<comment type="catalytic activity">
    <reaction evidence="4 5">
        <text>[protein]-L-glutamate 5-O-methyl ester + H2O = L-glutamyl-[protein] + methanol + H(+)</text>
        <dbReference type="Rhea" id="RHEA:23236"/>
        <dbReference type="Rhea" id="RHEA-COMP:10208"/>
        <dbReference type="Rhea" id="RHEA-COMP:10311"/>
        <dbReference type="ChEBI" id="CHEBI:15377"/>
        <dbReference type="ChEBI" id="CHEBI:15378"/>
        <dbReference type="ChEBI" id="CHEBI:17790"/>
        <dbReference type="ChEBI" id="CHEBI:29973"/>
        <dbReference type="ChEBI" id="CHEBI:82795"/>
        <dbReference type="EC" id="3.1.1.61"/>
    </reaction>
</comment>
<dbReference type="SMART" id="SM00448">
    <property type="entry name" value="REC"/>
    <property type="match status" value="1"/>
</dbReference>
<comment type="catalytic activity">
    <reaction evidence="5">
        <text>L-glutaminyl-[protein] + H2O = L-glutamyl-[protein] + NH4(+)</text>
        <dbReference type="Rhea" id="RHEA:16441"/>
        <dbReference type="Rhea" id="RHEA-COMP:10207"/>
        <dbReference type="Rhea" id="RHEA-COMP:10208"/>
        <dbReference type="ChEBI" id="CHEBI:15377"/>
        <dbReference type="ChEBI" id="CHEBI:28938"/>
        <dbReference type="ChEBI" id="CHEBI:29973"/>
        <dbReference type="ChEBI" id="CHEBI:30011"/>
        <dbReference type="EC" id="3.5.1.44"/>
    </reaction>
</comment>
<dbReference type="PROSITE" id="PS50110">
    <property type="entry name" value="RESPONSE_REGULATORY"/>
    <property type="match status" value="1"/>
</dbReference>
<feature type="active site" evidence="5 6">
    <location>
        <position position="187"/>
    </location>
</feature>
<evidence type="ECO:0000256" key="5">
    <source>
        <dbReference type="HAMAP-Rule" id="MF_00099"/>
    </source>
</evidence>
<dbReference type="InterPro" id="IPR000673">
    <property type="entry name" value="Sig_transdc_resp-reg_Me-estase"/>
</dbReference>
<dbReference type="SUPFAM" id="SSF52738">
    <property type="entry name" value="Methylesterase CheB, C-terminal domain"/>
    <property type="match status" value="1"/>
</dbReference>